<sequence length="281" mass="31359">TQRRCVSPKRALLTSKPKLTNYPRQWFTDLEGIAYAFVEYIPLVGTLYSFSRTRRAHREGDFVREVASVTNLIQGSIRDAVLLTGTAEIAPVVVVHAALEGLTDKLADVFATGQVQSTTTTGALDQNKKYILFAGSTKDQAGQTKARFEVNEHLGIHHFHGSLFKGKLNYTPYAENENIFVSLPDGISDKARCDVTWTWTKDASGTEKSPGWVMSSKMNLLGSNRFEFVPEGEGTQWHVFGFYHFRGEVRDGGKSIRFEMINPQLEDSKTVANIDVYRIGG</sequence>
<dbReference type="AlphaFoldDB" id="A0AAW0B358"/>
<dbReference type="EMBL" id="JAYKXP010000190">
    <property type="protein sequence ID" value="KAK7020236.1"/>
    <property type="molecule type" value="Genomic_DNA"/>
</dbReference>
<name>A0AAW0B358_9AGAR</name>
<organism evidence="1 2">
    <name type="scientific">Paramarasmius palmivorus</name>
    <dbReference type="NCBI Taxonomy" id="297713"/>
    <lineage>
        <taxon>Eukaryota</taxon>
        <taxon>Fungi</taxon>
        <taxon>Dikarya</taxon>
        <taxon>Basidiomycota</taxon>
        <taxon>Agaricomycotina</taxon>
        <taxon>Agaricomycetes</taxon>
        <taxon>Agaricomycetidae</taxon>
        <taxon>Agaricales</taxon>
        <taxon>Marasmiineae</taxon>
        <taxon>Marasmiaceae</taxon>
        <taxon>Paramarasmius</taxon>
    </lineage>
</organism>
<feature type="non-terminal residue" evidence="1">
    <location>
        <position position="1"/>
    </location>
</feature>
<accession>A0AAW0B358</accession>
<evidence type="ECO:0000313" key="2">
    <source>
        <dbReference type="Proteomes" id="UP001383192"/>
    </source>
</evidence>
<gene>
    <name evidence="1" type="ORF">VNI00_017804</name>
</gene>
<proteinExistence type="predicted"/>
<reference evidence="1 2" key="1">
    <citation type="submission" date="2024-01" db="EMBL/GenBank/DDBJ databases">
        <title>A draft genome for a cacao thread blight-causing isolate of Paramarasmius palmivorus.</title>
        <authorList>
            <person name="Baruah I.K."/>
            <person name="Bukari Y."/>
            <person name="Amoako-Attah I."/>
            <person name="Meinhardt L.W."/>
            <person name="Bailey B.A."/>
            <person name="Cohen S.P."/>
        </authorList>
    </citation>
    <scope>NUCLEOTIDE SEQUENCE [LARGE SCALE GENOMIC DNA]</scope>
    <source>
        <strain evidence="1 2">GH-12</strain>
    </source>
</reference>
<evidence type="ECO:0000313" key="1">
    <source>
        <dbReference type="EMBL" id="KAK7020236.1"/>
    </source>
</evidence>
<keyword evidence="2" id="KW-1185">Reference proteome</keyword>
<dbReference type="Proteomes" id="UP001383192">
    <property type="component" value="Unassembled WGS sequence"/>
</dbReference>
<protein>
    <submittedName>
        <fullName evidence="1">Uncharacterized protein</fullName>
    </submittedName>
</protein>
<comment type="caution">
    <text evidence="1">The sequence shown here is derived from an EMBL/GenBank/DDBJ whole genome shotgun (WGS) entry which is preliminary data.</text>
</comment>